<name>A0A834KSH8_VESVU</name>
<dbReference type="EMBL" id="JACSEA010000001">
    <property type="protein sequence ID" value="KAF7411640.1"/>
    <property type="molecule type" value="Genomic_DNA"/>
</dbReference>
<evidence type="ECO:0000256" key="1">
    <source>
        <dbReference type="SAM" id="MobiDB-lite"/>
    </source>
</evidence>
<feature type="region of interest" description="Disordered" evidence="1">
    <location>
        <begin position="1"/>
        <end position="23"/>
    </location>
</feature>
<proteinExistence type="predicted"/>
<feature type="compositionally biased region" description="Basic and acidic residues" evidence="1">
    <location>
        <begin position="1"/>
        <end position="21"/>
    </location>
</feature>
<sequence length="331" mass="37842">MNNQREDAQRNRDRRLRDLRSRSNATSPIEKFEDLRQAMRLIKDLENHGPAGLIHLAALAYVTGSPIRIWDSQHELRRTVGEENDGIPIDVEFHIIDKDNTGHWTFRGRGQPKDVHIDLNNCLFSVIAEQTGINAAELRQRTIQQLKRNVRLLADYMKEILWLEQKNRIVLLTGGARYIGTSAADASKILDDSQNKLCHGGYFEGHPRGHASAPYAFGYLDSAESYSENNWKSAFMNRDDQDKAAHAALSSPEAQAAIEKLNQGSYSEQVCINLNTLDSSEEFNKGLEFMDGYPVRQRRIRQLVLVLRHQKDKYDDPEGAVFVQTFYPKLY</sequence>
<protein>
    <submittedName>
        <fullName evidence="2">Uncharacterized protein</fullName>
    </submittedName>
</protein>
<evidence type="ECO:0000313" key="2">
    <source>
        <dbReference type="EMBL" id="KAF7411640.1"/>
    </source>
</evidence>
<keyword evidence="3" id="KW-1185">Reference proteome</keyword>
<organism evidence="2 3">
    <name type="scientific">Vespula vulgaris</name>
    <name type="common">Yellow jacket</name>
    <name type="synonym">Wasp</name>
    <dbReference type="NCBI Taxonomy" id="7454"/>
    <lineage>
        <taxon>Eukaryota</taxon>
        <taxon>Metazoa</taxon>
        <taxon>Ecdysozoa</taxon>
        <taxon>Arthropoda</taxon>
        <taxon>Hexapoda</taxon>
        <taxon>Insecta</taxon>
        <taxon>Pterygota</taxon>
        <taxon>Neoptera</taxon>
        <taxon>Endopterygota</taxon>
        <taxon>Hymenoptera</taxon>
        <taxon>Apocrita</taxon>
        <taxon>Aculeata</taxon>
        <taxon>Vespoidea</taxon>
        <taxon>Vespidae</taxon>
        <taxon>Vespinae</taxon>
        <taxon>Vespula</taxon>
    </lineage>
</organism>
<reference evidence="2" key="1">
    <citation type="journal article" date="2020" name="G3 (Bethesda)">
        <title>High-Quality Assemblies for Three Invasive Social Wasps from the &lt;i&gt;Vespula&lt;/i&gt; Genus.</title>
        <authorList>
            <person name="Harrop T.W.R."/>
            <person name="Guhlin J."/>
            <person name="McLaughlin G.M."/>
            <person name="Permina E."/>
            <person name="Stockwell P."/>
            <person name="Gilligan J."/>
            <person name="Le Lec M.F."/>
            <person name="Gruber M.A.M."/>
            <person name="Quinn O."/>
            <person name="Lovegrove M."/>
            <person name="Duncan E.J."/>
            <person name="Remnant E.J."/>
            <person name="Van Eeckhoven J."/>
            <person name="Graham B."/>
            <person name="Knapp R.A."/>
            <person name="Langford K.W."/>
            <person name="Kronenberg Z."/>
            <person name="Press M.O."/>
            <person name="Eacker S.M."/>
            <person name="Wilson-Rankin E.E."/>
            <person name="Purcell J."/>
            <person name="Lester P.J."/>
            <person name="Dearden P.K."/>
        </authorList>
    </citation>
    <scope>NUCLEOTIDE SEQUENCE</scope>
    <source>
        <strain evidence="2">Marl-1</strain>
    </source>
</reference>
<dbReference type="Proteomes" id="UP000614350">
    <property type="component" value="Unassembled WGS sequence"/>
</dbReference>
<comment type="caution">
    <text evidence="2">The sequence shown here is derived from an EMBL/GenBank/DDBJ whole genome shotgun (WGS) entry which is preliminary data.</text>
</comment>
<accession>A0A834KSH8</accession>
<evidence type="ECO:0000313" key="3">
    <source>
        <dbReference type="Proteomes" id="UP000614350"/>
    </source>
</evidence>
<dbReference type="AlphaFoldDB" id="A0A834KSH8"/>
<gene>
    <name evidence="2" type="ORF">HZH66_000536</name>
</gene>